<dbReference type="Gene3D" id="2.20.230.10">
    <property type="entry name" value="Resuscitation-promoting factor rpfb"/>
    <property type="match status" value="1"/>
</dbReference>
<accession>A0AAW5JQH2</accession>
<keyword evidence="3" id="KW-0812">Transmembrane</keyword>
<reference evidence="6" key="1">
    <citation type="submission" date="2022-06" db="EMBL/GenBank/DDBJ databases">
        <title>Isolation of gut microbiota from human fecal samples.</title>
        <authorList>
            <person name="Pamer E.G."/>
            <person name="Barat B."/>
            <person name="Waligurski E."/>
            <person name="Medina S."/>
            <person name="Paddock L."/>
            <person name="Mostad J."/>
        </authorList>
    </citation>
    <scope>NUCLEOTIDE SEQUENCE</scope>
    <source>
        <strain evidence="6">DFI.9.91</strain>
    </source>
</reference>
<dbReference type="Proteomes" id="UP001204562">
    <property type="component" value="Unassembled WGS sequence"/>
</dbReference>
<keyword evidence="3" id="KW-1133">Transmembrane helix</keyword>
<evidence type="ECO:0000313" key="7">
    <source>
        <dbReference type="Proteomes" id="UP001204562"/>
    </source>
</evidence>
<keyword evidence="3" id="KW-0472">Membrane</keyword>
<feature type="region of interest" description="Disordered" evidence="2">
    <location>
        <begin position="1"/>
        <end position="32"/>
    </location>
</feature>
<dbReference type="InterPro" id="IPR018392">
    <property type="entry name" value="LysM"/>
</dbReference>
<dbReference type="SMART" id="SM00257">
    <property type="entry name" value="LysM"/>
    <property type="match status" value="1"/>
</dbReference>
<protein>
    <submittedName>
        <fullName evidence="6">M23 family metallopeptidase</fullName>
    </submittedName>
</protein>
<dbReference type="AlphaFoldDB" id="A0AAW5JQH2"/>
<dbReference type="PANTHER" id="PTHR21666:SF270">
    <property type="entry name" value="MUREIN HYDROLASE ACTIVATOR ENVC"/>
    <property type="match status" value="1"/>
</dbReference>
<feature type="domain" description="LysM" evidence="5">
    <location>
        <begin position="246"/>
        <end position="290"/>
    </location>
</feature>
<feature type="compositionally biased region" description="Basic and acidic residues" evidence="2">
    <location>
        <begin position="23"/>
        <end position="32"/>
    </location>
</feature>
<proteinExistence type="predicted"/>
<dbReference type="SUPFAM" id="SSF51261">
    <property type="entry name" value="Duplicated hybrid motif"/>
    <property type="match status" value="1"/>
</dbReference>
<dbReference type="RefSeq" id="WP_256303164.1">
    <property type="nucleotide sequence ID" value="NZ_JANFYS010000003.1"/>
</dbReference>
<dbReference type="EMBL" id="JANFYS010000003">
    <property type="protein sequence ID" value="MCQ4769385.1"/>
    <property type="molecule type" value="Genomic_DNA"/>
</dbReference>
<evidence type="ECO:0000256" key="1">
    <source>
        <dbReference type="ARBA" id="ARBA00022729"/>
    </source>
</evidence>
<dbReference type="SUPFAM" id="SSF54106">
    <property type="entry name" value="LysM domain"/>
    <property type="match status" value="1"/>
</dbReference>
<dbReference type="Pfam" id="PF07501">
    <property type="entry name" value="G5"/>
    <property type="match status" value="1"/>
</dbReference>
<keyword evidence="1" id="KW-0732">Signal</keyword>
<dbReference type="InterPro" id="IPR011055">
    <property type="entry name" value="Dup_hybrid_motif"/>
</dbReference>
<sequence>MDEILRTPNHVPVRPASRSARRSGREQKNTDWSDRLHRFSDAAAARSRRLKLQSARVYHRFHSATAGKPKLGPLSFLALSLVIGLASVVGVVYTPAYVVSVDGVDLGLVQEPQVFEQVMDRVEARASNILGYDYTLQNQVGYERVLAEREDLSPISGFETYLFSQVGEVMKSYVLTVDGQALGAVTDRAQIDQMLDEIAAPYVNADTISVTYDKAVGVSLEYTPSESIKDISEMKAALTANTSGQTTYEVQKGDTFMALAFSNGMTMAEMEALNPGVDINKLQIGQLLNIKEEVPYLSVQTVDSVTYTEEIPCTVREVEDDTMYQGQSKVLDPGVPGEALVSANVTYVNGHERERDILSSTTVREATEKVVAVGTVPRPSWLPNGYYVWPCYGRITSRFGYRYIFGSYSYHSGIDIAVPYGTSVKAADGGTVTFAGYKGSYGYLVIIDHGNGEQTYYGHNSSLLVSAGDKVYQGQTIAKAGSTGRSTGSHCHFEIRVNGTQVNPSAYLN</sequence>
<dbReference type="PROSITE" id="PS51782">
    <property type="entry name" value="LYSM"/>
    <property type="match status" value="1"/>
</dbReference>
<dbReference type="PANTHER" id="PTHR21666">
    <property type="entry name" value="PEPTIDASE-RELATED"/>
    <property type="match status" value="1"/>
</dbReference>
<organism evidence="6 7">
    <name type="scientific">Intestinimonas massiliensis</name>
    <name type="common">ex Afouda et al. 2020</name>
    <dbReference type="NCBI Taxonomy" id="1673721"/>
    <lineage>
        <taxon>Bacteria</taxon>
        <taxon>Bacillati</taxon>
        <taxon>Bacillota</taxon>
        <taxon>Clostridia</taxon>
        <taxon>Eubacteriales</taxon>
        <taxon>Intestinimonas</taxon>
    </lineage>
</organism>
<feature type="domain" description="G5" evidence="4">
    <location>
        <begin position="297"/>
        <end position="377"/>
    </location>
</feature>
<evidence type="ECO:0000256" key="3">
    <source>
        <dbReference type="SAM" id="Phobius"/>
    </source>
</evidence>
<evidence type="ECO:0000256" key="2">
    <source>
        <dbReference type="SAM" id="MobiDB-lite"/>
    </source>
</evidence>
<gene>
    <name evidence="6" type="ORF">NE579_02745</name>
</gene>
<dbReference type="Gene3D" id="3.10.350.10">
    <property type="entry name" value="LysM domain"/>
    <property type="match status" value="1"/>
</dbReference>
<dbReference type="CDD" id="cd12797">
    <property type="entry name" value="M23_peptidase"/>
    <property type="match status" value="1"/>
</dbReference>
<dbReference type="Pfam" id="PF01551">
    <property type="entry name" value="Peptidase_M23"/>
    <property type="match status" value="1"/>
</dbReference>
<name>A0AAW5JQH2_9FIRM</name>
<comment type="caution">
    <text evidence="6">The sequence shown here is derived from an EMBL/GenBank/DDBJ whole genome shotgun (WGS) entry which is preliminary data.</text>
</comment>
<evidence type="ECO:0000259" key="5">
    <source>
        <dbReference type="PROSITE" id="PS51782"/>
    </source>
</evidence>
<dbReference type="CDD" id="cd00118">
    <property type="entry name" value="LysM"/>
    <property type="match status" value="1"/>
</dbReference>
<feature type="transmembrane region" description="Helical" evidence="3">
    <location>
        <begin position="74"/>
        <end position="93"/>
    </location>
</feature>
<dbReference type="InterPro" id="IPR036779">
    <property type="entry name" value="LysM_dom_sf"/>
</dbReference>
<evidence type="ECO:0000259" key="4">
    <source>
        <dbReference type="PROSITE" id="PS51109"/>
    </source>
</evidence>
<dbReference type="InterPro" id="IPR016047">
    <property type="entry name" value="M23ase_b-sheet_dom"/>
</dbReference>
<dbReference type="SMART" id="SM01208">
    <property type="entry name" value="G5"/>
    <property type="match status" value="1"/>
</dbReference>
<dbReference type="InterPro" id="IPR050570">
    <property type="entry name" value="Cell_wall_metabolism_enzyme"/>
</dbReference>
<dbReference type="InterPro" id="IPR011098">
    <property type="entry name" value="G5_dom"/>
</dbReference>
<dbReference type="Pfam" id="PF01476">
    <property type="entry name" value="LysM"/>
    <property type="match status" value="1"/>
</dbReference>
<evidence type="ECO:0000313" key="6">
    <source>
        <dbReference type="EMBL" id="MCQ4769385.1"/>
    </source>
</evidence>
<dbReference type="GO" id="GO:0004222">
    <property type="term" value="F:metalloendopeptidase activity"/>
    <property type="evidence" value="ECO:0007669"/>
    <property type="project" value="TreeGrafter"/>
</dbReference>
<dbReference type="Gene3D" id="2.70.70.10">
    <property type="entry name" value="Glucose Permease (Domain IIA)"/>
    <property type="match status" value="1"/>
</dbReference>
<dbReference type="PROSITE" id="PS51109">
    <property type="entry name" value="G5"/>
    <property type="match status" value="1"/>
</dbReference>